<dbReference type="InterPro" id="IPR050445">
    <property type="entry name" value="Bact_polysacc_biosynth/exp"/>
</dbReference>
<feature type="compositionally biased region" description="Polar residues" evidence="1">
    <location>
        <begin position="18"/>
        <end position="36"/>
    </location>
</feature>
<dbReference type="Proteomes" id="UP000315010">
    <property type="component" value="Unassembled WGS sequence"/>
</dbReference>
<dbReference type="EMBL" id="SJPJ01000001">
    <property type="protein sequence ID" value="TWT82858.1"/>
    <property type="molecule type" value="Genomic_DNA"/>
</dbReference>
<feature type="compositionally biased region" description="Polar residues" evidence="1">
    <location>
        <begin position="199"/>
        <end position="216"/>
    </location>
</feature>
<keyword evidence="3" id="KW-1185">Reference proteome</keyword>
<gene>
    <name evidence="2" type="ORF">CA13_43210</name>
</gene>
<feature type="region of interest" description="Disordered" evidence="1">
    <location>
        <begin position="193"/>
        <end position="217"/>
    </location>
</feature>
<dbReference type="InterPro" id="IPR027417">
    <property type="entry name" value="P-loop_NTPase"/>
</dbReference>
<dbReference type="PANTHER" id="PTHR32309">
    <property type="entry name" value="TYROSINE-PROTEIN KINASE"/>
    <property type="match status" value="1"/>
</dbReference>
<sequence>MTSNNQGFVKAFSRRNRSVANPTESQNPPRVTTSSEPVRREPVKPVSAEAAATWWIDEEEGNHYRADNDPKQVISKPHLEDDICLADARDEVIAEPEVIERDVAPQERVPSLQDTISSYSVGSTQDDQLASLYGNSISIAASTELEAPLVEPQPTGEEEVFSLKDVAKTSQRIDEPHVRFSIKPLKLRSKQTKPAVETVTDSQASEIVQDSESQSVADEPVLMSHAKAEQRIEEAIADQSAADIETRTQPQAELETETAVFRPAWEVDQFDLPSNVAKLFFHGEVFQHIAEQMLEAVETGLSTVLITSVHGEEGRSTVAMGVALAAAAAGIRVALVDGDTIQPTLVDDLCLDVEKGWLDAIRSGQPICSVAVHSVEDGVTLYPLFETDSSEQASPTEMKHLISTIKESFDLVIIDGPIGASPMAAACAEMVESAMVVCDVERTAPEEVAKLSDHLAALGVKGTGIVENFA</sequence>
<accession>A0A5C5Z6I8</accession>
<dbReference type="GO" id="GO:0004713">
    <property type="term" value="F:protein tyrosine kinase activity"/>
    <property type="evidence" value="ECO:0007669"/>
    <property type="project" value="TreeGrafter"/>
</dbReference>
<dbReference type="Gene3D" id="3.40.50.300">
    <property type="entry name" value="P-loop containing nucleotide triphosphate hydrolases"/>
    <property type="match status" value="1"/>
</dbReference>
<protein>
    <submittedName>
        <fullName evidence="2">CobQ/CobB/MinD/ParA nucleotide binding domain protein</fullName>
    </submittedName>
</protein>
<dbReference type="PANTHER" id="PTHR32309:SF13">
    <property type="entry name" value="FERRIC ENTEROBACTIN TRANSPORT PROTEIN FEPE"/>
    <property type="match status" value="1"/>
</dbReference>
<dbReference type="InterPro" id="IPR015223">
    <property type="entry name" value="MipZ"/>
</dbReference>
<dbReference type="Pfam" id="PF09140">
    <property type="entry name" value="MipZ"/>
    <property type="match status" value="1"/>
</dbReference>
<dbReference type="RefSeq" id="WP_146399630.1">
    <property type="nucleotide sequence ID" value="NZ_SJPJ01000001.1"/>
</dbReference>
<dbReference type="OrthoDB" id="238666at2"/>
<dbReference type="SUPFAM" id="SSF52540">
    <property type="entry name" value="P-loop containing nucleoside triphosphate hydrolases"/>
    <property type="match status" value="1"/>
</dbReference>
<proteinExistence type="predicted"/>
<name>A0A5C5Z6I8_9BACT</name>
<evidence type="ECO:0000313" key="3">
    <source>
        <dbReference type="Proteomes" id="UP000315010"/>
    </source>
</evidence>
<evidence type="ECO:0000256" key="1">
    <source>
        <dbReference type="SAM" id="MobiDB-lite"/>
    </source>
</evidence>
<dbReference type="GO" id="GO:0005886">
    <property type="term" value="C:plasma membrane"/>
    <property type="evidence" value="ECO:0007669"/>
    <property type="project" value="TreeGrafter"/>
</dbReference>
<dbReference type="AlphaFoldDB" id="A0A5C5Z6I8"/>
<evidence type="ECO:0000313" key="2">
    <source>
        <dbReference type="EMBL" id="TWT82858.1"/>
    </source>
</evidence>
<feature type="region of interest" description="Disordered" evidence="1">
    <location>
        <begin position="1"/>
        <end position="47"/>
    </location>
</feature>
<organism evidence="2 3">
    <name type="scientific">Novipirellula herctigrandis</name>
    <dbReference type="NCBI Taxonomy" id="2527986"/>
    <lineage>
        <taxon>Bacteria</taxon>
        <taxon>Pseudomonadati</taxon>
        <taxon>Planctomycetota</taxon>
        <taxon>Planctomycetia</taxon>
        <taxon>Pirellulales</taxon>
        <taxon>Pirellulaceae</taxon>
        <taxon>Novipirellula</taxon>
    </lineage>
</organism>
<comment type="caution">
    <text evidence="2">The sequence shown here is derived from an EMBL/GenBank/DDBJ whole genome shotgun (WGS) entry which is preliminary data.</text>
</comment>
<reference evidence="2 3" key="1">
    <citation type="submission" date="2019-02" db="EMBL/GenBank/DDBJ databases">
        <title>Deep-cultivation of Planctomycetes and their phenomic and genomic characterization uncovers novel biology.</title>
        <authorList>
            <person name="Wiegand S."/>
            <person name="Jogler M."/>
            <person name="Boedeker C."/>
            <person name="Pinto D."/>
            <person name="Vollmers J."/>
            <person name="Rivas-Marin E."/>
            <person name="Kohn T."/>
            <person name="Peeters S.H."/>
            <person name="Heuer A."/>
            <person name="Rast P."/>
            <person name="Oberbeckmann S."/>
            <person name="Bunk B."/>
            <person name="Jeske O."/>
            <person name="Meyerdierks A."/>
            <person name="Storesund J.E."/>
            <person name="Kallscheuer N."/>
            <person name="Luecker S."/>
            <person name="Lage O.M."/>
            <person name="Pohl T."/>
            <person name="Merkel B.J."/>
            <person name="Hornburger P."/>
            <person name="Mueller R.-W."/>
            <person name="Bruemmer F."/>
            <person name="Labrenz M."/>
            <person name="Spormann A.M."/>
            <person name="Op Den Camp H."/>
            <person name="Overmann J."/>
            <person name="Amann R."/>
            <person name="Jetten M.S.M."/>
            <person name="Mascher T."/>
            <person name="Medema M.H."/>
            <person name="Devos D.P."/>
            <person name="Kaster A.-K."/>
            <person name="Ovreas L."/>
            <person name="Rohde M."/>
            <person name="Galperin M.Y."/>
            <person name="Jogler C."/>
        </authorList>
    </citation>
    <scope>NUCLEOTIDE SEQUENCE [LARGE SCALE GENOMIC DNA]</scope>
    <source>
        <strain evidence="2 3">CA13</strain>
    </source>
</reference>